<organism evidence="1 2">
    <name type="scientific">Lentzea roselyniae</name>
    <dbReference type="NCBI Taxonomy" id="531940"/>
    <lineage>
        <taxon>Bacteria</taxon>
        <taxon>Bacillati</taxon>
        <taxon>Actinomycetota</taxon>
        <taxon>Actinomycetes</taxon>
        <taxon>Pseudonocardiales</taxon>
        <taxon>Pseudonocardiaceae</taxon>
        <taxon>Lentzea</taxon>
    </lineage>
</organism>
<name>A0ABP7C796_9PSEU</name>
<keyword evidence="2" id="KW-1185">Reference proteome</keyword>
<dbReference type="SMART" id="SM00028">
    <property type="entry name" value="TPR"/>
    <property type="match status" value="4"/>
</dbReference>
<gene>
    <name evidence="1" type="ORF">GCM10022267_80640</name>
</gene>
<dbReference type="Proteomes" id="UP001500711">
    <property type="component" value="Unassembled WGS sequence"/>
</dbReference>
<dbReference type="InterPro" id="IPR019734">
    <property type="entry name" value="TPR_rpt"/>
</dbReference>
<dbReference type="Gene3D" id="1.25.40.10">
    <property type="entry name" value="Tetratricopeptide repeat domain"/>
    <property type="match status" value="2"/>
</dbReference>
<accession>A0ABP7C796</accession>
<comment type="caution">
    <text evidence="1">The sequence shown here is derived from an EMBL/GenBank/DDBJ whole genome shotgun (WGS) entry which is preliminary data.</text>
</comment>
<evidence type="ECO:0000313" key="2">
    <source>
        <dbReference type="Proteomes" id="UP001500711"/>
    </source>
</evidence>
<reference evidence="2" key="1">
    <citation type="journal article" date="2019" name="Int. J. Syst. Evol. Microbiol.">
        <title>The Global Catalogue of Microorganisms (GCM) 10K type strain sequencing project: providing services to taxonomists for standard genome sequencing and annotation.</title>
        <authorList>
            <consortium name="The Broad Institute Genomics Platform"/>
            <consortium name="The Broad Institute Genome Sequencing Center for Infectious Disease"/>
            <person name="Wu L."/>
            <person name="Ma J."/>
        </authorList>
    </citation>
    <scope>NUCLEOTIDE SEQUENCE [LARGE SCALE GENOMIC DNA]</scope>
    <source>
        <strain evidence="2">JCM 17494</strain>
    </source>
</reference>
<proteinExistence type="predicted"/>
<sequence>MTMTDFTAEDAESAFLEAYNMPTGMPKHEALERAARMSDALGHLPLGVSCRIALIDSAYYLSRYDLMLAPFAWARAAEEKDPEAFNDYEIHSLNWSHKWIATGLRRDPRFSLEQLEAVIGQLADRYGRLGFSVQPVHGARAELAYHVGDLTGLAEHLGKYLATESGPMADCDACVVEEQVWMLARLGRHQEAAAHGWEGLSGNTNCSTQPQGILTALLWPLLEIGDAERAAHAHTTAYRLIKDDEITSYVHEHIRFCALTGNIARGEDILRRSLHKVTAAQLPADEMSFAECASVLLQRIPADTVFEVPSVGTLTAAALLDRLSARAVELAKAFDARNGTTAWLDRVTKALEQAGYPHVELAVPSAPVAVPADEPVVFGDPVEIAEAMVTLYEQGDFVRARRMLDSLPADMDSLLPPDLAAHAGIRRMTTGLVPFDPAVFEELLTQLPRDHALRYQARMAIGLEGGLELAERCLAEAESDFTRSVAALTLAELLDDAHAHERASEMLALASSLDVPELRGRVLVEAAEHRARQQDLEGAYAGVVAAMAGELPPSARFEGFRLRLRLETVQGRVAEAMATAREFVSAFPLPEAAEARWYQVAAIQELDQEAACLSDLREAVAISRVHLSPGHTAHFCFALSGGYVQTDRFVEAAEVLEESLRLLQDGQEDLRLQVVFRLGQVCRKLGELPAAERYLREASELLPPEEVARRAFLLDALASVQGRMNKHDEATASWRAAAALWQQEGNVSEAIGSLVELASNLPDDDIVETRAAVDEAEALLPALDDPTEVTRRQAEIVAIRAWVHGQAGEFALAMKHYRDAEALVVSLGDEGWRVFVVLRAAHVLLNADDPEGAEAEARRAASLLPDDSQVGNVLSVLSEALQRQKKASGTDPLVRELTARLD</sequence>
<protein>
    <recommendedName>
        <fullName evidence="3">Tetratricopeptide repeat-containing protein</fullName>
    </recommendedName>
</protein>
<evidence type="ECO:0000313" key="1">
    <source>
        <dbReference type="EMBL" id="GAA3681752.1"/>
    </source>
</evidence>
<evidence type="ECO:0008006" key="3">
    <source>
        <dbReference type="Google" id="ProtNLM"/>
    </source>
</evidence>
<dbReference type="EMBL" id="BAABBE010000039">
    <property type="protein sequence ID" value="GAA3681752.1"/>
    <property type="molecule type" value="Genomic_DNA"/>
</dbReference>
<dbReference type="InterPro" id="IPR011990">
    <property type="entry name" value="TPR-like_helical_dom_sf"/>
</dbReference>
<dbReference type="SUPFAM" id="SSF48452">
    <property type="entry name" value="TPR-like"/>
    <property type="match status" value="2"/>
</dbReference>